<protein>
    <submittedName>
        <fullName evidence="1">Molybdopterin oxidoreductase family protein</fullName>
    </submittedName>
</protein>
<organism evidence="1">
    <name type="scientific">Mycobacterium xenopi 4042</name>
    <dbReference type="NCBI Taxonomy" id="1299334"/>
    <lineage>
        <taxon>Bacteria</taxon>
        <taxon>Bacillati</taxon>
        <taxon>Actinomycetota</taxon>
        <taxon>Actinomycetes</taxon>
        <taxon>Mycobacteriales</taxon>
        <taxon>Mycobacteriaceae</taxon>
        <taxon>Mycobacterium</taxon>
    </lineage>
</organism>
<dbReference type="AlphaFoldDB" id="X7Z302"/>
<sequence length="49" mass="5401">MIAMGAGTNHWFHSDQIYRTFFTLTMLCGCQGSTAAAGRTMSGKRRCAR</sequence>
<gene>
    <name evidence="1" type="ORF">I553_6936</name>
</gene>
<dbReference type="PATRIC" id="fig|1299334.3.peg.8705"/>
<dbReference type="SUPFAM" id="SSF53706">
    <property type="entry name" value="Formate dehydrogenase/DMSO reductase, domains 1-3"/>
    <property type="match status" value="1"/>
</dbReference>
<name>X7Z302_MYCXE</name>
<dbReference type="EMBL" id="JAOB01000081">
    <property type="protein sequence ID" value="EUA13817.1"/>
    <property type="molecule type" value="Genomic_DNA"/>
</dbReference>
<reference evidence="1" key="1">
    <citation type="submission" date="2014-01" db="EMBL/GenBank/DDBJ databases">
        <authorList>
            <person name="Brown-Elliot B."/>
            <person name="Wallace R."/>
            <person name="Lenaerts A."/>
            <person name="Ordway D."/>
            <person name="DeGroote M.A."/>
            <person name="Parker T."/>
            <person name="Sizemore C."/>
            <person name="Tallon L.J."/>
            <person name="Sadzewicz L.K."/>
            <person name="Sengamalay N."/>
            <person name="Fraser C.M."/>
            <person name="Hine E."/>
            <person name="Shefchek K.A."/>
            <person name="Das S.P."/>
            <person name="Tettelin H."/>
        </authorList>
    </citation>
    <scope>NUCLEOTIDE SEQUENCE [LARGE SCALE GENOMIC DNA]</scope>
    <source>
        <strain evidence="1">4042</strain>
    </source>
</reference>
<evidence type="ECO:0000313" key="1">
    <source>
        <dbReference type="EMBL" id="EUA13817.1"/>
    </source>
</evidence>
<dbReference type="Gene3D" id="3.40.50.12440">
    <property type="match status" value="1"/>
</dbReference>
<accession>X7Z302</accession>
<comment type="caution">
    <text evidence="1">The sequence shown here is derived from an EMBL/GenBank/DDBJ whole genome shotgun (WGS) entry which is preliminary data.</text>
</comment>
<proteinExistence type="predicted"/>